<accession>A0A2G9TC42</accession>
<dbReference type="GO" id="GO:0016020">
    <property type="term" value="C:membrane"/>
    <property type="evidence" value="ECO:0007669"/>
    <property type="project" value="UniProtKB-SubCell"/>
</dbReference>
<proteinExistence type="inferred from homology"/>
<sequence length="91" mass="10462">MAVSFCFASDDIDQVRIAMAKYFNYNVSSQCVTGHVTIFKWSVIYSNLHMTLPIIPVYIAILVLRRLIIKKLHSDTAISEKTRHLHGQLLR</sequence>
<evidence type="ECO:0000256" key="6">
    <source>
        <dbReference type="SAM" id="Phobius"/>
    </source>
</evidence>
<dbReference type="PANTHER" id="PTHR22945">
    <property type="entry name" value="SERPENTINE RECEPTOR, CLASS D DELTA"/>
    <property type="match status" value="1"/>
</dbReference>
<keyword evidence="8" id="KW-1185">Reference proteome</keyword>
<keyword evidence="4 6" id="KW-1133">Transmembrane helix</keyword>
<dbReference type="OrthoDB" id="5859769at2759"/>
<dbReference type="InterPro" id="IPR050920">
    <property type="entry name" value="Nematode_rcpt-like_delta"/>
</dbReference>
<evidence type="ECO:0000256" key="4">
    <source>
        <dbReference type="ARBA" id="ARBA00022989"/>
    </source>
</evidence>
<evidence type="ECO:0000256" key="1">
    <source>
        <dbReference type="ARBA" id="ARBA00004141"/>
    </source>
</evidence>
<name>A0A2G9TC42_TELCI</name>
<comment type="subcellular location">
    <subcellularLocation>
        <location evidence="1">Membrane</location>
        <topology evidence="1">Multi-pass membrane protein</topology>
    </subcellularLocation>
</comment>
<keyword evidence="3 6" id="KW-0812">Transmembrane</keyword>
<keyword evidence="5 6" id="KW-0472">Membrane</keyword>
<protein>
    <submittedName>
        <fullName evidence="7">Uncharacterized protein</fullName>
    </submittedName>
</protein>
<dbReference type="Pfam" id="PF10317">
    <property type="entry name" value="7TM_GPCR_Srd"/>
    <property type="match status" value="1"/>
</dbReference>
<feature type="transmembrane region" description="Helical" evidence="6">
    <location>
        <begin position="44"/>
        <end position="64"/>
    </location>
</feature>
<reference evidence="7 8" key="1">
    <citation type="submission" date="2015-09" db="EMBL/GenBank/DDBJ databases">
        <title>Draft genome of the parasitic nematode Teladorsagia circumcincta isolate WARC Sus (inbred).</title>
        <authorList>
            <person name="Mitreva M."/>
        </authorList>
    </citation>
    <scope>NUCLEOTIDE SEQUENCE [LARGE SCALE GENOMIC DNA]</scope>
    <source>
        <strain evidence="7 8">S</strain>
    </source>
</reference>
<dbReference type="Proteomes" id="UP000230423">
    <property type="component" value="Unassembled WGS sequence"/>
</dbReference>
<evidence type="ECO:0000313" key="7">
    <source>
        <dbReference type="EMBL" id="PIO55514.1"/>
    </source>
</evidence>
<dbReference type="EMBL" id="KZ385674">
    <property type="protein sequence ID" value="PIO55514.1"/>
    <property type="molecule type" value="Genomic_DNA"/>
</dbReference>
<feature type="non-terminal residue" evidence="7">
    <location>
        <position position="91"/>
    </location>
</feature>
<gene>
    <name evidence="7" type="ORF">TELCIR_23098</name>
</gene>
<dbReference type="PANTHER" id="PTHR22945:SF40">
    <property type="entry name" value="SERPENTINE RECEPTOR, CLASS D (DELTA)-RELATED"/>
    <property type="match status" value="1"/>
</dbReference>
<evidence type="ECO:0000256" key="2">
    <source>
        <dbReference type="ARBA" id="ARBA00009166"/>
    </source>
</evidence>
<evidence type="ECO:0000256" key="3">
    <source>
        <dbReference type="ARBA" id="ARBA00022692"/>
    </source>
</evidence>
<dbReference type="AlphaFoldDB" id="A0A2G9TC42"/>
<organism evidence="7 8">
    <name type="scientific">Teladorsagia circumcincta</name>
    <name type="common">Brown stomach worm</name>
    <name type="synonym">Ostertagia circumcincta</name>
    <dbReference type="NCBI Taxonomy" id="45464"/>
    <lineage>
        <taxon>Eukaryota</taxon>
        <taxon>Metazoa</taxon>
        <taxon>Ecdysozoa</taxon>
        <taxon>Nematoda</taxon>
        <taxon>Chromadorea</taxon>
        <taxon>Rhabditida</taxon>
        <taxon>Rhabditina</taxon>
        <taxon>Rhabditomorpha</taxon>
        <taxon>Strongyloidea</taxon>
        <taxon>Trichostrongylidae</taxon>
        <taxon>Teladorsagia</taxon>
    </lineage>
</organism>
<evidence type="ECO:0000313" key="8">
    <source>
        <dbReference type="Proteomes" id="UP000230423"/>
    </source>
</evidence>
<comment type="similarity">
    <text evidence="2">Belongs to the nematode receptor-like protein srd family.</text>
</comment>
<evidence type="ECO:0000256" key="5">
    <source>
        <dbReference type="ARBA" id="ARBA00023136"/>
    </source>
</evidence>
<dbReference type="InterPro" id="IPR019421">
    <property type="entry name" value="7TM_GPCR_serpentine_rcpt_Srd"/>
</dbReference>